<sequence>MNKRSIKIGGAVLLAGAVITASFSFFHKENPSDSLFSSGEQAPEYVFTYADNQPDDYPTTQGAKKFAELVWERTEGRIKIKVFSGGEMGNENEIAEQVQYGGIDFARVSIMTLTDVNPKFNVLQLPYLYRDETHMWKVLDGEIGDEFMNDLKGSGAVALSWYDAGARHFYNTKRPIERVEDIRKMRIRVAKSDMMAAVVEALGAKAVPLAYSDVYAALETGYIDGAENNWPSYETMNHYEVAKYITLDAHSRIPELQLASQATWDRLSEKDREIIKQCGEESATYERQIFTEREQNVRDRLIKAGCIVTELSPAEQIRFRSAVMTVYQTYCKDYIDVVNRIAQVQ</sequence>
<protein>
    <submittedName>
        <fullName evidence="2">Tripartite ATP-independent transporter DctP family solute receptor</fullName>
    </submittedName>
</protein>
<evidence type="ECO:0000313" key="2">
    <source>
        <dbReference type="EMBL" id="PPK81088.1"/>
    </source>
</evidence>
<dbReference type="InterPro" id="IPR004682">
    <property type="entry name" value="TRAP_DctP"/>
</dbReference>
<dbReference type="GO" id="GO:0030246">
    <property type="term" value="F:carbohydrate binding"/>
    <property type="evidence" value="ECO:0007669"/>
    <property type="project" value="TreeGrafter"/>
</dbReference>
<dbReference type="CDD" id="cd13671">
    <property type="entry name" value="PBP2_TRAP_SBP_like_3"/>
    <property type="match status" value="1"/>
</dbReference>
<dbReference type="PANTHER" id="PTHR33376:SF2">
    <property type="entry name" value="DICARBOXYLATE-BINDING PERIPLASMIC PROTEIN"/>
    <property type="match status" value="1"/>
</dbReference>
<proteinExistence type="predicted"/>
<name>A0A2S6HTU7_9FIRM</name>
<dbReference type="NCBIfam" id="NF037995">
    <property type="entry name" value="TRAP_S1"/>
    <property type="match status" value="1"/>
</dbReference>
<dbReference type="PANTHER" id="PTHR33376">
    <property type="match status" value="1"/>
</dbReference>
<dbReference type="OrthoDB" id="9776801at2"/>
<dbReference type="EMBL" id="PTJA01000005">
    <property type="protein sequence ID" value="PPK81088.1"/>
    <property type="molecule type" value="Genomic_DNA"/>
</dbReference>
<dbReference type="AlphaFoldDB" id="A0A2S6HTU7"/>
<dbReference type="RefSeq" id="WP_104437062.1">
    <property type="nucleotide sequence ID" value="NZ_PTJA01000005.1"/>
</dbReference>
<dbReference type="Proteomes" id="UP000237749">
    <property type="component" value="Unassembled WGS sequence"/>
</dbReference>
<dbReference type="GO" id="GO:0030288">
    <property type="term" value="C:outer membrane-bounded periplasmic space"/>
    <property type="evidence" value="ECO:0007669"/>
    <property type="project" value="InterPro"/>
</dbReference>
<gene>
    <name evidence="2" type="ORF">BXY41_105310</name>
</gene>
<dbReference type="PIRSF" id="PIRSF006470">
    <property type="entry name" value="DctB"/>
    <property type="match status" value="1"/>
</dbReference>
<keyword evidence="2" id="KW-0675">Receptor</keyword>
<dbReference type="NCBIfam" id="TIGR00787">
    <property type="entry name" value="dctP"/>
    <property type="match status" value="1"/>
</dbReference>
<keyword evidence="3" id="KW-1185">Reference proteome</keyword>
<dbReference type="InterPro" id="IPR018389">
    <property type="entry name" value="DctP_fam"/>
</dbReference>
<reference evidence="2 3" key="1">
    <citation type="submission" date="2018-02" db="EMBL/GenBank/DDBJ databases">
        <title>Genomic Encyclopedia of Archaeal and Bacterial Type Strains, Phase II (KMG-II): from individual species to whole genera.</title>
        <authorList>
            <person name="Goeker M."/>
        </authorList>
    </citation>
    <scope>NUCLEOTIDE SEQUENCE [LARGE SCALE GENOMIC DNA]</scope>
    <source>
        <strain evidence="2 3">DSM 3808</strain>
    </source>
</reference>
<organism evidence="2 3">
    <name type="scientific">Lacrimispora xylanisolvens</name>
    <dbReference type="NCBI Taxonomy" id="384636"/>
    <lineage>
        <taxon>Bacteria</taxon>
        <taxon>Bacillati</taxon>
        <taxon>Bacillota</taxon>
        <taxon>Clostridia</taxon>
        <taxon>Lachnospirales</taxon>
        <taxon>Lachnospiraceae</taxon>
        <taxon>Lacrimispora</taxon>
    </lineage>
</organism>
<keyword evidence="1" id="KW-0732">Signal</keyword>
<dbReference type="GO" id="GO:0055085">
    <property type="term" value="P:transmembrane transport"/>
    <property type="evidence" value="ECO:0007669"/>
    <property type="project" value="InterPro"/>
</dbReference>
<accession>A0A2S6HTU7</accession>
<evidence type="ECO:0000256" key="1">
    <source>
        <dbReference type="ARBA" id="ARBA00022729"/>
    </source>
</evidence>
<comment type="caution">
    <text evidence="2">The sequence shown here is derived from an EMBL/GenBank/DDBJ whole genome shotgun (WGS) entry which is preliminary data.</text>
</comment>
<dbReference type="Gene3D" id="3.40.190.170">
    <property type="entry name" value="Bacterial extracellular solute-binding protein, family 7"/>
    <property type="match status" value="1"/>
</dbReference>
<dbReference type="Pfam" id="PF03480">
    <property type="entry name" value="DctP"/>
    <property type="match status" value="1"/>
</dbReference>
<evidence type="ECO:0000313" key="3">
    <source>
        <dbReference type="Proteomes" id="UP000237749"/>
    </source>
</evidence>
<dbReference type="InterPro" id="IPR038404">
    <property type="entry name" value="TRAP_DctP_sf"/>
</dbReference>